<evidence type="ECO:0000259" key="9">
    <source>
        <dbReference type="PROSITE" id="PS50305"/>
    </source>
</evidence>
<dbReference type="InterPro" id="IPR003000">
    <property type="entry name" value="Sirtuin"/>
</dbReference>
<protein>
    <recommendedName>
        <fullName evidence="3">protein acetyllysine N-acetyltransferase</fullName>
        <ecNumber evidence="3">2.3.1.286</ecNumber>
    </recommendedName>
</protein>
<dbReference type="Gene3D" id="3.40.50.1220">
    <property type="entry name" value="TPP-binding domain"/>
    <property type="match status" value="1"/>
</dbReference>
<evidence type="ECO:0000313" key="10">
    <source>
        <dbReference type="EMBL" id="KAL2782524.1"/>
    </source>
</evidence>
<evidence type="ECO:0000313" key="11">
    <source>
        <dbReference type="Proteomes" id="UP001610563"/>
    </source>
</evidence>
<dbReference type="EMBL" id="JBFTWV010000402">
    <property type="protein sequence ID" value="KAL2782524.1"/>
    <property type="molecule type" value="Genomic_DNA"/>
</dbReference>
<evidence type="ECO:0000256" key="6">
    <source>
        <dbReference type="ARBA" id="ARBA00022833"/>
    </source>
</evidence>
<evidence type="ECO:0000256" key="2">
    <source>
        <dbReference type="ARBA" id="ARBA00006924"/>
    </source>
</evidence>
<dbReference type="InterPro" id="IPR026590">
    <property type="entry name" value="Ssirtuin_cat_dom"/>
</dbReference>
<keyword evidence="7" id="KW-0520">NAD</keyword>
<dbReference type="PANTHER" id="PTHR11085">
    <property type="entry name" value="NAD-DEPENDENT PROTEIN DEACYLASE SIRTUIN-5, MITOCHONDRIAL-RELATED"/>
    <property type="match status" value="1"/>
</dbReference>
<dbReference type="Proteomes" id="UP001610563">
    <property type="component" value="Unassembled WGS sequence"/>
</dbReference>
<name>A0ABR4FH19_9EURO</name>
<keyword evidence="11" id="KW-1185">Reference proteome</keyword>
<dbReference type="Gene3D" id="3.30.1600.10">
    <property type="entry name" value="SIR2/SIRT2 'Small Domain"/>
    <property type="match status" value="1"/>
</dbReference>
<dbReference type="SUPFAM" id="SSF52467">
    <property type="entry name" value="DHS-like NAD/FAD-binding domain"/>
    <property type="match status" value="1"/>
</dbReference>
<feature type="binding site" evidence="8">
    <location>
        <position position="140"/>
    </location>
    <ligand>
        <name>Zn(2+)</name>
        <dbReference type="ChEBI" id="CHEBI:29105"/>
    </ligand>
</feature>
<feature type="active site" description="Proton acceptor" evidence="8">
    <location>
        <position position="105"/>
    </location>
</feature>
<evidence type="ECO:0000256" key="1">
    <source>
        <dbReference type="ARBA" id="ARBA00001947"/>
    </source>
</evidence>
<sequence>VGAGISTSAGISDFRSPDTGIYAKLGHLDLSEPQDVFDIGFFRQNPKPFYTLARELAPGRYRPTIAHSFIRLLHDRSLLFKVFTQNIDGLERLAGVPGELIVEAHGSFANQHCIECDLEYPASRMKDAIEEENVPFCPWCRGFVKPDIVFFGEPLPDSFIDNCTLPKEADLCIIMGTSLSVQPFGELPSLCKAGTPRILINNERAGEIGSRPDDVLILGDCDDGVRQLAHALGWEKELEDLWERVCSGHKADGTDLMMSVPGERNMDREISQLTTQVDTKLGISNGSGRNPEGRGN</sequence>
<dbReference type="InterPro" id="IPR050134">
    <property type="entry name" value="NAD-dep_sirtuin_deacylases"/>
</dbReference>
<dbReference type="InterPro" id="IPR017328">
    <property type="entry name" value="Sirtuin_class_I"/>
</dbReference>
<feature type="binding site" evidence="8">
    <location>
        <position position="137"/>
    </location>
    <ligand>
        <name>Zn(2+)</name>
        <dbReference type="ChEBI" id="CHEBI:29105"/>
    </ligand>
</feature>
<dbReference type="EC" id="2.3.1.286" evidence="3"/>
<keyword evidence="4" id="KW-0808">Transferase</keyword>
<feature type="domain" description="Deacetylase sirtuin-type" evidence="9">
    <location>
        <begin position="1"/>
        <end position="235"/>
    </location>
</feature>
<keyword evidence="6 8" id="KW-0862">Zinc</keyword>
<dbReference type="PANTHER" id="PTHR11085:SF6">
    <property type="entry name" value="NAD-DEPENDENT PROTEIN DEACETYLASE SIRTUIN-2"/>
    <property type="match status" value="1"/>
</dbReference>
<evidence type="ECO:0000256" key="5">
    <source>
        <dbReference type="ARBA" id="ARBA00022723"/>
    </source>
</evidence>
<comment type="cofactor">
    <cofactor evidence="1">
        <name>Zn(2+)</name>
        <dbReference type="ChEBI" id="CHEBI:29105"/>
    </cofactor>
</comment>
<organism evidence="10 11">
    <name type="scientific">Aspergillus keveii</name>
    <dbReference type="NCBI Taxonomy" id="714993"/>
    <lineage>
        <taxon>Eukaryota</taxon>
        <taxon>Fungi</taxon>
        <taxon>Dikarya</taxon>
        <taxon>Ascomycota</taxon>
        <taxon>Pezizomycotina</taxon>
        <taxon>Eurotiomycetes</taxon>
        <taxon>Eurotiomycetidae</taxon>
        <taxon>Eurotiales</taxon>
        <taxon>Aspergillaceae</taxon>
        <taxon>Aspergillus</taxon>
        <taxon>Aspergillus subgen. Nidulantes</taxon>
    </lineage>
</organism>
<feature type="non-terminal residue" evidence="10">
    <location>
        <position position="1"/>
    </location>
</feature>
<dbReference type="InterPro" id="IPR026591">
    <property type="entry name" value="Sirtuin_cat_small_dom_sf"/>
</dbReference>
<evidence type="ECO:0000256" key="7">
    <source>
        <dbReference type="ARBA" id="ARBA00023027"/>
    </source>
</evidence>
<reference evidence="10 11" key="1">
    <citation type="submission" date="2024-07" db="EMBL/GenBank/DDBJ databases">
        <title>Section-level genome sequencing and comparative genomics of Aspergillus sections Usti and Cavernicolus.</title>
        <authorList>
            <consortium name="Lawrence Berkeley National Laboratory"/>
            <person name="Nybo J.L."/>
            <person name="Vesth T.C."/>
            <person name="Theobald S."/>
            <person name="Frisvad J.C."/>
            <person name="Larsen T.O."/>
            <person name="Kjaerboelling I."/>
            <person name="Rothschild-Mancinelli K."/>
            <person name="Lyhne E.K."/>
            <person name="Kogle M.E."/>
            <person name="Barry K."/>
            <person name="Clum A."/>
            <person name="Na H."/>
            <person name="Ledsgaard L."/>
            <person name="Lin J."/>
            <person name="Lipzen A."/>
            <person name="Kuo A."/>
            <person name="Riley R."/>
            <person name="Mondo S."/>
            <person name="Labutti K."/>
            <person name="Haridas S."/>
            <person name="Pangalinan J."/>
            <person name="Salamov A.A."/>
            <person name="Simmons B.A."/>
            <person name="Magnuson J.K."/>
            <person name="Chen J."/>
            <person name="Drula E."/>
            <person name="Henrissat B."/>
            <person name="Wiebenga A."/>
            <person name="Lubbers R.J."/>
            <person name="Gomes A.C."/>
            <person name="Makela M.R."/>
            <person name="Stajich J."/>
            <person name="Grigoriev I.V."/>
            <person name="Mortensen U.H."/>
            <person name="De Vries R.P."/>
            <person name="Baker S.E."/>
            <person name="Andersen M.R."/>
        </authorList>
    </citation>
    <scope>NUCLEOTIDE SEQUENCE [LARGE SCALE GENOMIC DNA]</scope>
    <source>
        <strain evidence="10 11">CBS 209.92</strain>
    </source>
</reference>
<dbReference type="Pfam" id="PF02146">
    <property type="entry name" value="SIR2"/>
    <property type="match status" value="1"/>
</dbReference>
<evidence type="ECO:0000256" key="4">
    <source>
        <dbReference type="ARBA" id="ARBA00022679"/>
    </source>
</evidence>
<accession>A0ABR4FH19</accession>
<evidence type="ECO:0000256" key="3">
    <source>
        <dbReference type="ARBA" id="ARBA00012928"/>
    </source>
</evidence>
<dbReference type="CDD" id="cd01408">
    <property type="entry name" value="SIRT1"/>
    <property type="match status" value="1"/>
</dbReference>
<keyword evidence="5 8" id="KW-0479">Metal-binding</keyword>
<dbReference type="PROSITE" id="PS50305">
    <property type="entry name" value="SIRTUIN"/>
    <property type="match status" value="1"/>
</dbReference>
<feature type="binding site" evidence="8">
    <location>
        <position position="113"/>
    </location>
    <ligand>
        <name>Zn(2+)</name>
        <dbReference type="ChEBI" id="CHEBI:29105"/>
    </ligand>
</feature>
<evidence type="ECO:0000256" key="8">
    <source>
        <dbReference type="PROSITE-ProRule" id="PRU00236"/>
    </source>
</evidence>
<dbReference type="PIRSF" id="PIRSF037938">
    <property type="entry name" value="SIR2_euk"/>
    <property type="match status" value="1"/>
</dbReference>
<dbReference type="InterPro" id="IPR029035">
    <property type="entry name" value="DHS-like_NAD/FAD-binding_dom"/>
</dbReference>
<proteinExistence type="inferred from homology"/>
<gene>
    <name evidence="10" type="ORF">BJX66DRAFT_345754</name>
</gene>
<comment type="caution">
    <text evidence="10">The sequence shown here is derived from an EMBL/GenBank/DDBJ whole genome shotgun (WGS) entry which is preliminary data.</text>
</comment>
<feature type="binding site" evidence="8">
    <location>
        <position position="116"/>
    </location>
    <ligand>
        <name>Zn(2+)</name>
        <dbReference type="ChEBI" id="CHEBI:29105"/>
    </ligand>
</feature>
<comment type="similarity">
    <text evidence="2">Belongs to the sirtuin family. Class I subfamily.</text>
</comment>